<name>A0A9D4RI34_DREPO</name>
<evidence type="ECO:0000313" key="1">
    <source>
        <dbReference type="EMBL" id="KAH3869114.1"/>
    </source>
</evidence>
<proteinExistence type="predicted"/>
<evidence type="ECO:0000313" key="2">
    <source>
        <dbReference type="Proteomes" id="UP000828390"/>
    </source>
</evidence>
<accession>A0A9D4RI34</accession>
<dbReference type="Proteomes" id="UP000828390">
    <property type="component" value="Unassembled WGS sequence"/>
</dbReference>
<reference evidence="1" key="2">
    <citation type="submission" date="2020-11" db="EMBL/GenBank/DDBJ databases">
        <authorList>
            <person name="McCartney M.A."/>
            <person name="Auch B."/>
            <person name="Kono T."/>
            <person name="Mallez S."/>
            <person name="Becker A."/>
            <person name="Gohl D.M."/>
            <person name="Silverstein K.A.T."/>
            <person name="Koren S."/>
            <person name="Bechman K.B."/>
            <person name="Herman A."/>
            <person name="Abrahante J.E."/>
            <person name="Garbe J."/>
        </authorList>
    </citation>
    <scope>NUCLEOTIDE SEQUENCE</scope>
    <source>
        <strain evidence="1">Duluth1</strain>
        <tissue evidence="1">Whole animal</tissue>
    </source>
</reference>
<protein>
    <submittedName>
        <fullName evidence="1">Uncharacterized protein</fullName>
    </submittedName>
</protein>
<comment type="caution">
    <text evidence="1">The sequence shown here is derived from an EMBL/GenBank/DDBJ whole genome shotgun (WGS) entry which is preliminary data.</text>
</comment>
<sequence length="67" mass="7671">MVDTVIISAAEVFIISDRVNEAANFKLHEMKMLMTGRDASMQNFVSGALMALFYYENKPTIRYDLFT</sequence>
<reference evidence="1" key="1">
    <citation type="journal article" date="2019" name="bioRxiv">
        <title>The Genome of the Zebra Mussel, Dreissena polymorpha: A Resource for Invasive Species Research.</title>
        <authorList>
            <person name="McCartney M.A."/>
            <person name="Auch B."/>
            <person name="Kono T."/>
            <person name="Mallez S."/>
            <person name="Zhang Y."/>
            <person name="Obille A."/>
            <person name="Becker A."/>
            <person name="Abrahante J.E."/>
            <person name="Garbe J."/>
            <person name="Badalamenti J.P."/>
            <person name="Herman A."/>
            <person name="Mangelson H."/>
            <person name="Liachko I."/>
            <person name="Sullivan S."/>
            <person name="Sone E.D."/>
            <person name="Koren S."/>
            <person name="Silverstein K.A.T."/>
            <person name="Beckman K.B."/>
            <person name="Gohl D.M."/>
        </authorList>
    </citation>
    <scope>NUCLEOTIDE SEQUENCE</scope>
    <source>
        <strain evidence="1">Duluth1</strain>
        <tissue evidence="1">Whole animal</tissue>
    </source>
</reference>
<dbReference type="AlphaFoldDB" id="A0A9D4RI34"/>
<gene>
    <name evidence="1" type="ORF">DPMN_032273</name>
</gene>
<keyword evidence="2" id="KW-1185">Reference proteome</keyword>
<dbReference type="EMBL" id="JAIWYP010000002">
    <property type="protein sequence ID" value="KAH3869114.1"/>
    <property type="molecule type" value="Genomic_DNA"/>
</dbReference>
<organism evidence="1 2">
    <name type="scientific">Dreissena polymorpha</name>
    <name type="common">Zebra mussel</name>
    <name type="synonym">Mytilus polymorpha</name>
    <dbReference type="NCBI Taxonomy" id="45954"/>
    <lineage>
        <taxon>Eukaryota</taxon>
        <taxon>Metazoa</taxon>
        <taxon>Spiralia</taxon>
        <taxon>Lophotrochozoa</taxon>
        <taxon>Mollusca</taxon>
        <taxon>Bivalvia</taxon>
        <taxon>Autobranchia</taxon>
        <taxon>Heteroconchia</taxon>
        <taxon>Euheterodonta</taxon>
        <taxon>Imparidentia</taxon>
        <taxon>Neoheterodontei</taxon>
        <taxon>Myida</taxon>
        <taxon>Dreissenoidea</taxon>
        <taxon>Dreissenidae</taxon>
        <taxon>Dreissena</taxon>
    </lineage>
</organism>